<organism evidence="1 2">
    <name type="scientific">Talaromyces proteolyticus</name>
    <dbReference type="NCBI Taxonomy" id="1131652"/>
    <lineage>
        <taxon>Eukaryota</taxon>
        <taxon>Fungi</taxon>
        <taxon>Dikarya</taxon>
        <taxon>Ascomycota</taxon>
        <taxon>Pezizomycotina</taxon>
        <taxon>Eurotiomycetes</taxon>
        <taxon>Eurotiomycetidae</taxon>
        <taxon>Eurotiales</taxon>
        <taxon>Trichocomaceae</taxon>
        <taxon>Talaromyces</taxon>
        <taxon>Talaromyces sect. Bacilispori</taxon>
    </lineage>
</organism>
<gene>
    <name evidence="1" type="ORF">BGW36DRAFT_402663</name>
</gene>
<reference evidence="1" key="1">
    <citation type="submission" date="2021-12" db="EMBL/GenBank/DDBJ databases">
        <title>Convergent genome expansion in fungi linked to evolution of root-endophyte symbiosis.</title>
        <authorList>
            <consortium name="DOE Joint Genome Institute"/>
            <person name="Ke Y.-H."/>
            <person name="Bonito G."/>
            <person name="Liao H.-L."/>
            <person name="Looney B."/>
            <person name="Rojas-Flechas A."/>
            <person name="Nash J."/>
            <person name="Hameed K."/>
            <person name="Schadt C."/>
            <person name="Martin F."/>
            <person name="Crous P.W."/>
            <person name="Miettinen O."/>
            <person name="Magnuson J.K."/>
            <person name="Labbe J."/>
            <person name="Jacobson D."/>
            <person name="Doktycz M.J."/>
            <person name="Veneault-Fourrey C."/>
            <person name="Kuo A."/>
            <person name="Mondo S."/>
            <person name="Calhoun S."/>
            <person name="Riley R."/>
            <person name="Ohm R."/>
            <person name="LaButti K."/>
            <person name="Andreopoulos B."/>
            <person name="Pangilinan J."/>
            <person name="Nolan M."/>
            <person name="Tritt A."/>
            <person name="Clum A."/>
            <person name="Lipzen A."/>
            <person name="Daum C."/>
            <person name="Barry K."/>
            <person name="Grigoriev I.V."/>
            <person name="Vilgalys R."/>
        </authorList>
    </citation>
    <scope>NUCLEOTIDE SEQUENCE</scope>
    <source>
        <strain evidence="1">PMI_201</strain>
    </source>
</reference>
<evidence type="ECO:0000313" key="1">
    <source>
        <dbReference type="EMBL" id="KAH8704990.1"/>
    </source>
</evidence>
<accession>A0AAD4L5J8</accession>
<protein>
    <submittedName>
        <fullName evidence="1">Uncharacterized protein</fullName>
    </submittedName>
</protein>
<dbReference type="AlphaFoldDB" id="A0AAD4L5J8"/>
<name>A0AAD4L5J8_9EURO</name>
<keyword evidence="2" id="KW-1185">Reference proteome</keyword>
<dbReference type="Proteomes" id="UP001201262">
    <property type="component" value="Unassembled WGS sequence"/>
</dbReference>
<dbReference type="GeneID" id="70249152"/>
<dbReference type="EMBL" id="JAJTJA010000001">
    <property type="protein sequence ID" value="KAH8704990.1"/>
    <property type="molecule type" value="Genomic_DNA"/>
</dbReference>
<dbReference type="RefSeq" id="XP_046077611.1">
    <property type="nucleotide sequence ID" value="XM_046218865.1"/>
</dbReference>
<comment type="caution">
    <text evidence="1">The sequence shown here is derived from an EMBL/GenBank/DDBJ whole genome shotgun (WGS) entry which is preliminary data.</text>
</comment>
<sequence>MPSVTTRLRSRLQALWKTVHRAEKNGMLGNHSAITEEFLRKNKIRLVPHTFDRPDNKPTYSSCDPPILFAPLSQSAIDDYPIDADELIDPDTAECDIDFIEYSPPKDVDNIYETRWRPNKCTEFLFSYLENWVFGGFPRKNIGKCAWALSDLSGITRVSIPHGLYLGKGISKTTGFPNKKWNAAVYEYRSEDDATQYPHVILLSRQSDMGHDGSMMHGELMQLITAMRNRAYQPMKGINEDDAAEEDIQDAQGPEFLFKDEQRFPVLMVSLVGPQHTRIYYACMDGQDVVIRQSPLYSLEKKDTTTLDYLASFLSSKRLEEVKKMELS</sequence>
<evidence type="ECO:0000313" key="2">
    <source>
        <dbReference type="Proteomes" id="UP001201262"/>
    </source>
</evidence>
<proteinExistence type="predicted"/>